<dbReference type="Pfam" id="PF03734">
    <property type="entry name" value="YkuD"/>
    <property type="match status" value="1"/>
</dbReference>
<feature type="active site" description="Nucleophile" evidence="6">
    <location>
        <position position="317"/>
    </location>
</feature>
<comment type="caution">
    <text evidence="9">The sequence shown here is derived from an EMBL/GenBank/DDBJ whole genome shotgun (WGS) entry which is preliminary data.</text>
</comment>
<evidence type="ECO:0000256" key="6">
    <source>
        <dbReference type="PROSITE-ProRule" id="PRU01373"/>
    </source>
</evidence>
<dbReference type="Gene3D" id="2.40.440.10">
    <property type="entry name" value="L,D-transpeptidase catalytic domain-like"/>
    <property type="match status" value="1"/>
</dbReference>
<dbReference type="InterPro" id="IPR038063">
    <property type="entry name" value="Transpep_catalytic_dom"/>
</dbReference>
<dbReference type="PROSITE" id="PS52029">
    <property type="entry name" value="LD_TPASE"/>
    <property type="match status" value="1"/>
</dbReference>
<dbReference type="GO" id="GO:0071555">
    <property type="term" value="P:cell wall organization"/>
    <property type="evidence" value="ECO:0007669"/>
    <property type="project" value="UniProtKB-UniRule"/>
</dbReference>
<evidence type="ECO:0000256" key="2">
    <source>
        <dbReference type="ARBA" id="ARBA00022679"/>
    </source>
</evidence>
<keyword evidence="10" id="KW-1185">Reference proteome</keyword>
<dbReference type="CDD" id="cd16913">
    <property type="entry name" value="YkuD_like"/>
    <property type="match status" value="1"/>
</dbReference>
<name>A0A3E0AGA0_9CHLR</name>
<dbReference type="GO" id="GO:0005576">
    <property type="term" value="C:extracellular region"/>
    <property type="evidence" value="ECO:0007669"/>
    <property type="project" value="TreeGrafter"/>
</dbReference>
<feature type="domain" description="L,D-TPase catalytic" evidence="8">
    <location>
        <begin position="211"/>
        <end position="352"/>
    </location>
</feature>
<dbReference type="GO" id="GO:0016740">
    <property type="term" value="F:transferase activity"/>
    <property type="evidence" value="ECO:0007669"/>
    <property type="project" value="UniProtKB-KW"/>
</dbReference>
<reference evidence="9 10" key="1">
    <citation type="submission" date="2018-08" db="EMBL/GenBank/DDBJ databases">
        <title>Genomic Encyclopedia of Type Strains, Phase IV (KMG-IV): sequencing the most valuable type-strain genomes for metagenomic binning, comparative biology and taxonomic classification.</title>
        <authorList>
            <person name="Goeker M."/>
        </authorList>
    </citation>
    <scope>NUCLEOTIDE SEQUENCE [LARGE SCALE GENOMIC DNA]</scope>
    <source>
        <strain evidence="9 10">DSM 23923</strain>
    </source>
</reference>
<proteinExistence type="predicted"/>
<dbReference type="GO" id="GO:0071972">
    <property type="term" value="F:peptidoglycan L,D-transpeptidase activity"/>
    <property type="evidence" value="ECO:0007669"/>
    <property type="project" value="TreeGrafter"/>
</dbReference>
<keyword evidence="3 6" id="KW-0133">Cell shape</keyword>
<protein>
    <submittedName>
        <fullName evidence="9">Secreted protein</fullName>
    </submittedName>
</protein>
<dbReference type="InterPro" id="IPR050979">
    <property type="entry name" value="LD-transpeptidase"/>
</dbReference>
<dbReference type="PANTHER" id="PTHR30582">
    <property type="entry name" value="L,D-TRANSPEPTIDASE"/>
    <property type="match status" value="1"/>
</dbReference>
<evidence type="ECO:0000313" key="9">
    <source>
        <dbReference type="EMBL" id="REG10653.1"/>
    </source>
</evidence>
<dbReference type="PROSITE" id="PS51318">
    <property type="entry name" value="TAT"/>
    <property type="match status" value="1"/>
</dbReference>
<dbReference type="Proteomes" id="UP000256388">
    <property type="component" value="Unassembled WGS sequence"/>
</dbReference>
<dbReference type="NCBIfam" id="TIGR01409">
    <property type="entry name" value="TAT_signal_seq"/>
    <property type="match status" value="1"/>
</dbReference>
<evidence type="ECO:0000256" key="7">
    <source>
        <dbReference type="SAM" id="MobiDB-lite"/>
    </source>
</evidence>
<dbReference type="UniPathway" id="UPA00219"/>
<dbReference type="AlphaFoldDB" id="A0A3E0AGA0"/>
<dbReference type="EMBL" id="QUMS01000001">
    <property type="protein sequence ID" value="REG10653.1"/>
    <property type="molecule type" value="Genomic_DNA"/>
</dbReference>
<dbReference type="InterPro" id="IPR019546">
    <property type="entry name" value="TAT_signal_bac_arc"/>
</dbReference>
<evidence type="ECO:0000313" key="10">
    <source>
        <dbReference type="Proteomes" id="UP000256388"/>
    </source>
</evidence>
<gene>
    <name evidence="9" type="ORF">DFR64_0512</name>
</gene>
<comment type="pathway">
    <text evidence="1 6">Cell wall biogenesis; peptidoglycan biosynthesis.</text>
</comment>
<dbReference type="GO" id="GO:0018104">
    <property type="term" value="P:peptidoglycan-protein cross-linking"/>
    <property type="evidence" value="ECO:0007669"/>
    <property type="project" value="TreeGrafter"/>
</dbReference>
<organism evidence="9 10">
    <name type="scientific">Pelolinea submarina</name>
    <dbReference type="NCBI Taxonomy" id="913107"/>
    <lineage>
        <taxon>Bacteria</taxon>
        <taxon>Bacillati</taxon>
        <taxon>Chloroflexota</taxon>
        <taxon>Anaerolineae</taxon>
        <taxon>Anaerolineales</taxon>
        <taxon>Anaerolineaceae</taxon>
        <taxon>Pelolinea</taxon>
    </lineage>
</organism>
<evidence type="ECO:0000256" key="5">
    <source>
        <dbReference type="ARBA" id="ARBA00023316"/>
    </source>
</evidence>
<evidence type="ECO:0000256" key="3">
    <source>
        <dbReference type="ARBA" id="ARBA00022960"/>
    </source>
</evidence>
<dbReference type="GO" id="GO:0008360">
    <property type="term" value="P:regulation of cell shape"/>
    <property type="evidence" value="ECO:0007669"/>
    <property type="project" value="UniProtKB-UniRule"/>
</dbReference>
<sequence length="354" mass="39893">MPDMSQKYNRRDFLKTLGTGMAALALPSFLPDERGLGALSQSTMQLGRVARDSISVYSEPSDKSSILFQRFQDDVLNIYNSIVSEDGPAYNPLWYRVWGGYVHSAFVQSVRNRLNTVQDTFPDSGQLMELTVPYSDAYRIRSGGKWEVFYRLYYSSTHWVFGVVEGPDGHPWYEIRDGLVTLSYYVPAAHLRMVTDEELAPISPEVSARDKRIEISIDFQTLKAFENGTLVHEALVSTGLPTTSLDPAAIPTDTPNGTHMVRSKRPSVHMGDGTLRSDAEAYELPGVPWVSYFEIHGYAIHGTYWHNNFGVTMSHGCVNMRSEDAKWVYRWSTPSPQDIDVTTVYHTPVVVTNE</sequence>
<dbReference type="InterPro" id="IPR006311">
    <property type="entry name" value="TAT_signal"/>
</dbReference>
<feature type="active site" description="Proton donor/acceptor" evidence="6">
    <location>
        <position position="301"/>
    </location>
</feature>
<feature type="region of interest" description="Disordered" evidence="7">
    <location>
        <begin position="246"/>
        <end position="270"/>
    </location>
</feature>
<evidence type="ECO:0000256" key="1">
    <source>
        <dbReference type="ARBA" id="ARBA00004752"/>
    </source>
</evidence>
<accession>A0A3E0AGA0</accession>
<dbReference type="PANTHER" id="PTHR30582:SF2">
    <property type="entry name" value="L,D-TRANSPEPTIDASE YCIB-RELATED"/>
    <property type="match status" value="1"/>
</dbReference>
<keyword evidence="2" id="KW-0808">Transferase</keyword>
<keyword evidence="5 6" id="KW-0961">Cell wall biogenesis/degradation</keyword>
<dbReference type="SUPFAM" id="SSF141523">
    <property type="entry name" value="L,D-transpeptidase catalytic domain-like"/>
    <property type="match status" value="1"/>
</dbReference>
<evidence type="ECO:0000259" key="8">
    <source>
        <dbReference type="PROSITE" id="PS52029"/>
    </source>
</evidence>
<evidence type="ECO:0000256" key="4">
    <source>
        <dbReference type="ARBA" id="ARBA00022984"/>
    </source>
</evidence>
<dbReference type="InterPro" id="IPR005490">
    <property type="entry name" value="LD_TPept_cat_dom"/>
</dbReference>
<keyword evidence="4 6" id="KW-0573">Peptidoglycan synthesis</keyword>